<protein>
    <submittedName>
        <fullName evidence="2">Uncharacterized protein</fullName>
    </submittedName>
</protein>
<accession>A0A0F9ITL7</accession>
<keyword evidence="1" id="KW-0812">Transmembrane</keyword>
<keyword evidence="1" id="KW-0472">Membrane</keyword>
<organism evidence="2">
    <name type="scientific">marine sediment metagenome</name>
    <dbReference type="NCBI Taxonomy" id="412755"/>
    <lineage>
        <taxon>unclassified sequences</taxon>
        <taxon>metagenomes</taxon>
        <taxon>ecological metagenomes</taxon>
    </lineage>
</organism>
<comment type="caution">
    <text evidence="2">The sequence shown here is derived from an EMBL/GenBank/DDBJ whole genome shotgun (WGS) entry which is preliminary data.</text>
</comment>
<gene>
    <name evidence="2" type="ORF">LCGC14_1539180</name>
</gene>
<keyword evidence="1" id="KW-1133">Transmembrane helix</keyword>
<dbReference type="EMBL" id="LAZR01011629">
    <property type="protein sequence ID" value="KKM60694.1"/>
    <property type="molecule type" value="Genomic_DNA"/>
</dbReference>
<proteinExistence type="predicted"/>
<reference evidence="2" key="1">
    <citation type="journal article" date="2015" name="Nature">
        <title>Complex archaea that bridge the gap between prokaryotes and eukaryotes.</title>
        <authorList>
            <person name="Spang A."/>
            <person name="Saw J.H."/>
            <person name="Jorgensen S.L."/>
            <person name="Zaremba-Niedzwiedzka K."/>
            <person name="Martijn J."/>
            <person name="Lind A.E."/>
            <person name="van Eijk R."/>
            <person name="Schleper C."/>
            <person name="Guy L."/>
            <person name="Ettema T.J."/>
        </authorList>
    </citation>
    <scope>NUCLEOTIDE SEQUENCE</scope>
</reference>
<evidence type="ECO:0000313" key="2">
    <source>
        <dbReference type="EMBL" id="KKM60694.1"/>
    </source>
</evidence>
<name>A0A0F9ITL7_9ZZZZ</name>
<evidence type="ECO:0000256" key="1">
    <source>
        <dbReference type="SAM" id="Phobius"/>
    </source>
</evidence>
<sequence>MSKHGGWFTPGVNDLPSLDVRKAPVWHGVVVLGVFLSSVIVPVILLLLGVTF</sequence>
<feature type="transmembrane region" description="Helical" evidence="1">
    <location>
        <begin position="25"/>
        <end position="50"/>
    </location>
</feature>
<dbReference type="AlphaFoldDB" id="A0A0F9ITL7"/>